<proteinExistence type="predicted"/>
<name>A0ABP1QE34_9HEXA</name>
<accession>A0ABP1QE34</accession>
<dbReference type="EMBL" id="CAXLJM020000032">
    <property type="protein sequence ID" value="CAL8099587.1"/>
    <property type="molecule type" value="Genomic_DNA"/>
</dbReference>
<feature type="transmembrane region" description="Helical" evidence="5">
    <location>
        <begin position="174"/>
        <end position="192"/>
    </location>
</feature>
<evidence type="ECO:0000256" key="5">
    <source>
        <dbReference type="SAM" id="Phobius"/>
    </source>
</evidence>
<feature type="transmembrane region" description="Helical" evidence="5">
    <location>
        <begin position="51"/>
        <end position="72"/>
    </location>
</feature>
<feature type="transmembrane region" description="Helical" evidence="5">
    <location>
        <begin position="141"/>
        <end position="162"/>
    </location>
</feature>
<feature type="transmembrane region" description="Helical" evidence="5">
    <location>
        <begin position="204"/>
        <end position="225"/>
    </location>
</feature>
<dbReference type="SUPFAM" id="SSF103481">
    <property type="entry name" value="Multidrug resistance efflux transporter EmrE"/>
    <property type="match status" value="1"/>
</dbReference>
<evidence type="ECO:0000313" key="7">
    <source>
        <dbReference type="EMBL" id="CAL8099587.1"/>
    </source>
</evidence>
<feature type="transmembrane region" description="Helical" evidence="5">
    <location>
        <begin position="110"/>
        <end position="129"/>
    </location>
</feature>
<feature type="transmembrane region" description="Helical" evidence="5">
    <location>
        <begin position="84"/>
        <end position="103"/>
    </location>
</feature>
<evidence type="ECO:0000256" key="3">
    <source>
        <dbReference type="ARBA" id="ARBA00022989"/>
    </source>
</evidence>
<feature type="domain" description="EamA" evidence="6">
    <location>
        <begin position="6"/>
        <end position="127"/>
    </location>
</feature>
<evidence type="ECO:0000259" key="6">
    <source>
        <dbReference type="Pfam" id="PF00892"/>
    </source>
</evidence>
<gene>
    <name evidence="7" type="ORF">ODALV1_LOCUS10283</name>
</gene>
<organism evidence="7 8">
    <name type="scientific">Orchesella dallaii</name>
    <dbReference type="NCBI Taxonomy" id="48710"/>
    <lineage>
        <taxon>Eukaryota</taxon>
        <taxon>Metazoa</taxon>
        <taxon>Ecdysozoa</taxon>
        <taxon>Arthropoda</taxon>
        <taxon>Hexapoda</taxon>
        <taxon>Collembola</taxon>
        <taxon>Entomobryomorpha</taxon>
        <taxon>Entomobryoidea</taxon>
        <taxon>Orchesellidae</taxon>
        <taxon>Orchesellinae</taxon>
        <taxon>Orchesella</taxon>
    </lineage>
</organism>
<dbReference type="InterPro" id="IPR000620">
    <property type="entry name" value="EamA_dom"/>
</dbReference>
<dbReference type="Proteomes" id="UP001642540">
    <property type="component" value="Unassembled WGS sequence"/>
</dbReference>
<evidence type="ECO:0000256" key="4">
    <source>
        <dbReference type="ARBA" id="ARBA00023136"/>
    </source>
</evidence>
<keyword evidence="2 5" id="KW-0812">Transmembrane</keyword>
<dbReference type="InterPro" id="IPR037185">
    <property type="entry name" value="EmrE-like"/>
</dbReference>
<keyword evidence="4 5" id="KW-0472">Membrane</keyword>
<protein>
    <recommendedName>
        <fullName evidence="6">EamA domain-containing protein</fullName>
    </recommendedName>
</protein>
<evidence type="ECO:0000256" key="1">
    <source>
        <dbReference type="ARBA" id="ARBA00004141"/>
    </source>
</evidence>
<comment type="subcellular location">
    <subcellularLocation>
        <location evidence="1">Membrane</location>
        <topology evidence="1">Multi-pass membrane protein</topology>
    </subcellularLocation>
</comment>
<evidence type="ECO:0000313" key="8">
    <source>
        <dbReference type="Proteomes" id="UP001642540"/>
    </source>
</evidence>
<evidence type="ECO:0000256" key="2">
    <source>
        <dbReference type="ARBA" id="ARBA00022692"/>
    </source>
</evidence>
<keyword evidence="8" id="KW-1185">Reference proteome</keyword>
<feature type="transmembrane region" description="Helical" evidence="5">
    <location>
        <begin position="234"/>
        <end position="255"/>
    </location>
</feature>
<comment type="caution">
    <text evidence="7">The sequence shown here is derived from an EMBL/GenBank/DDBJ whole genome shotgun (WGS) entry which is preliminary data.</text>
</comment>
<feature type="transmembrane region" description="Helical" evidence="5">
    <location>
        <begin position="16"/>
        <end position="35"/>
    </location>
</feature>
<keyword evidence="3 5" id="KW-1133">Transmembrane helix</keyword>
<dbReference type="PANTHER" id="PTHR22911:SF6">
    <property type="entry name" value="SOLUTE CARRIER FAMILY 35 MEMBER G1"/>
    <property type="match status" value="1"/>
</dbReference>
<sequence>MMVSRMTEFHPITKSFWRFLGTFIPSIFVVIFYAFRKESITSSFWPLRKDSLIVFVSLALRSFLGCTAATLQYYSLKYMSLGDSSVICNSYPVFVTILAYCFLKEPFGGIFMLAATLVTFLGVTLIVRPPILTGETLDSELMIGAGLAITCAVFMAGAIVMIRHLKQIHHCITLIGFAGFGTIEAALLAWGFGVLEFPTETIDILKACAIGLLSCGSQMFLIFALKCDNAGPIALVKTTDVVFAFLWQMIFVQVFPDILR</sequence>
<dbReference type="PANTHER" id="PTHR22911">
    <property type="entry name" value="ACYL-MALONYL CONDENSING ENZYME-RELATED"/>
    <property type="match status" value="1"/>
</dbReference>
<reference evidence="7 8" key="1">
    <citation type="submission" date="2024-08" db="EMBL/GenBank/DDBJ databases">
        <authorList>
            <person name="Cucini C."/>
            <person name="Frati F."/>
        </authorList>
    </citation>
    <scope>NUCLEOTIDE SEQUENCE [LARGE SCALE GENOMIC DNA]</scope>
</reference>
<dbReference type="Pfam" id="PF00892">
    <property type="entry name" value="EamA"/>
    <property type="match status" value="1"/>
</dbReference>